<feature type="domain" description="DUF4131" evidence="8">
    <location>
        <begin position="34"/>
        <end position="191"/>
    </location>
</feature>
<organism evidence="9 10">
    <name type="scientific">Pseudalgibacter alginicilyticus</name>
    <dbReference type="NCBI Taxonomy" id="1736674"/>
    <lineage>
        <taxon>Bacteria</taxon>
        <taxon>Pseudomonadati</taxon>
        <taxon>Bacteroidota</taxon>
        <taxon>Flavobacteriia</taxon>
        <taxon>Flavobacteriales</taxon>
        <taxon>Flavobacteriaceae</taxon>
        <taxon>Pseudalgibacter</taxon>
    </lineage>
</organism>
<dbReference type="KEGG" id="ahz:APS56_08545"/>
<dbReference type="InterPro" id="IPR025405">
    <property type="entry name" value="DUF4131"/>
</dbReference>
<dbReference type="InterPro" id="IPR052159">
    <property type="entry name" value="Competence_DNA_uptake"/>
</dbReference>
<keyword evidence="3 6" id="KW-0812">Transmembrane</keyword>
<dbReference type="PANTHER" id="PTHR30619">
    <property type="entry name" value="DNA INTERNALIZATION/COMPETENCE PROTEIN COMEC/REC2"/>
    <property type="match status" value="1"/>
</dbReference>
<feature type="transmembrane region" description="Helical" evidence="6">
    <location>
        <begin position="7"/>
        <end position="25"/>
    </location>
</feature>
<keyword evidence="4 6" id="KW-1133">Transmembrane helix</keyword>
<dbReference type="STRING" id="1736674.APS56_08545"/>
<feature type="transmembrane region" description="Helical" evidence="6">
    <location>
        <begin position="31"/>
        <end position="50"/>
    </location>
</feature>
<sequence>MRLLNFTIIKLTFFLVTGILIGYFFNISANTSIAITGIFFLILCGCFLFAKKQFVKTIWFGIAAYLTMISIGILTETFHNEKNHPIHFTHQIANETDLLKTVTFKIREVLKPNNYYEKYVVTILNIDGKNTSGKSLLNIKKDSTQPTLNVDATFISKAVFKDISPPLNPNQFDYKNYLKKKQIYSQLSLTKTSLYKVENPVNTTYGIANTIRSHINSKLKTYPFKPDELAVINALLLGQRQDISETVYSNYVNAGVIHILALSGLHIGIILLILNRIFKPIEHFKHGHIVKGVLMVIILWSFAIIAGLSPSITRAVTMFSIVAIAINLKRPTNIYNTLAISIFIILLFKPLFLFDVGFQLSYMAVFAIVSIVPYCTKLWKPKNKLIRIYWETLSVTMAAQLGIIPITLYYFNQFPSLFFISNLVIVPFLGFILFYGITVIILALIGILPNIVATIYGSIISSMTNFVSWISNMKTFLFEEISFNFLYLLTSYFVIITLVHLILKRNYSSLRLFLIAILIFQGIAIFTNYSKPTNEFIVFHKSKHTLLGNNKKHHLIIASDIDSISKTNNTIEDYKIGNFINHIEETSIKSVYLLNNKKLLVIDSLGVYNLNTFQPDYVLLRQSPKINLNRLIDSLKPKQIIADGSNYLSYIKNWENICNKRKIPFHETGKMGAYIINYNF</sequence>
<evidence type="ECO:0000313" key="10">
    <source>
        <dbReference type="Proteomes" id="UP000057981"/>
    </source>
</evidence>
<name>A0A0P0DAT4_9FLAO</name>
<accession>A0A0P0DAT4</accession>
<comment type="subcellular location">
    <subcellularLocation>
        <location evidence="1">Cell membrane</location>
        <topology evidence="1">Multi-pass membrane protein</topology>
    </subcellularLocation>
</comment>
<feature type="transmembrane region" description="Helical" evidence="6">
    <location>
        <begin position="360"/>
        <end position="376"/>
    </location>
</feature>
<feature type="transmembrane region" description="Helical" evidence="6">
    <location>
        <begin position="510"/>
        <end position="529"/>
    </location>
</feature>
<dbReference type="Pfam" id="PF03772">
    <property type="entry name" value="Competence"/>
    <property type="match status" value="1"/>
</dbReference>
<evidence type="ECO:0000256" key="2">
    <source>
        <dbReference type="ARBA" id="ARBA00022475"/>
    </source>
</evidence>
<feature type="transmembrane region" description="Helical" evidence="6">
    <location>
        <begin position="417"/>
        <end position="444"/>
    </location>
</feature>
<dbReference type="OrthoDB" id="9761531at2"/>
<evidence type="ECO:0000256" key="5">
    <source>
        <dbReference type="ARBA" id="ARBA00023136"/>
    </source>
</evidence>
<feature type="transmembrane region" description="Helical" evidence="6">
    <location>
        <begin position="483"/>
        <end position="503"/>
    </location>
</feature>
<protein>
    <submittedName>
        <fullName evidence="9">Competence protein</fullName>
    </submittedName>
</protein>
<dbReference type="PATRIC" id="fig|1736674.3.peg.1747"/>
<dbReference type="Proteomes" id="UP000057981">
    <property type="component" value="Chromosome"/>
</dbReference>
<evidence type="ECO:0000313" key="9">
    <source>
        <dbReference type="EMBL" id="ALJ05169.1"/>
    </source>
</evidence>
<feature type="transmembrane region" description="Helical" evidence="6">
    <location>
        <begin position="388"/>
        <end position="411"/>
    </location>
</feature>
<dbReference type="GO" id="GO:0005886">
    <property type="term" value="C:plasma membrane"/>
    <property type="evidence" value="ECO:0007669"/>
    <property type="project" value="UniProtKB-SubCell"/>
</dbReference>
<feature type="transmembrane region" description="Helical" evidence="6">
    <location>
        <begin position="289"/>
        <end position="306"/>
    </location>
</feature>
<evidence type="ECO:0000256" key="6">
    <source>
        <dbReference type="SAM" id="Phobius"/>
    </source>
</evidence>
<keyword evidence="5 6" id="KW-0472">Membrane</keyword>
<evidence type="ECO:0000256" key="3">
    <source>
        <dbReference type="ARBA" id="ARBA00022692"/>
    </source>
</evidence>
<evidence type="ECO:0000256" key="4">
    <source>
        <dbReference type="ARBA" id="ARBA00022989"/>
    </source>
</evidence>
<dbReference type="RefSeq" id="WP_054727184.1">
    <property type="nucleotide sequence ID" value="NZ_CP012898.1"/>
</dbReference>
<dbReference type="EMBL" id="CP012898">
    <property type="protein sequence ID" value="ALJ05169.1"/>
    <property type="molecule type" value="Genomic_DNA"/>
</dbReference>
<keyword evidence="2" id="KW-1003">Cell membrane</keyword>
<dbReference type="Pfam" id="PF13567">
    <property type="entry name" value="DUF4131"/>
    <property type="match status" value="1"/>
</dbReference>
<evidence type="ECO:0000256" key="1">
    <source>
        <dbReference type="ARBA" id="ARBA00004651"/>
    </source>
</evidence>
<proteinExistence type="predicted"/>
<keyword evidence="10" id="KW-1185">Reference proteome</keyword>
<dbReference type="NCBIfam" id="TIGR00360">
    <property type="entry name" value="ComEC_N-term"/>
    <property type="match status" value="1"/>
</dbReference>
<gene>
    <name evidence="9" type="ORF">APS56_08545</name>
</gene>
<reference evidence="9 10" key="1">
    <citation type="submission" date="2015-10" db="EMBL/GenBank/DDBJ databases">
        <authorList>
            <person name="Gilbert D.G."/>
        </authorList>
    </citation>
    <scope>NUCLEOTIDE SEQUENCE [LARGE SCALE GENOMIC DNA]</scope>
    <source>
        <strain evidence="10">HZ-22</strain>
    </source>
</reference>
<evidence type="ECO:0000259" key="8">
    <source>
        <dbReference type="Pfam" id="PF13567"/>
    </source>
</evidence>
<dbReference type="AlphaFoldDB" id="A0A0P0DAT4"/>
<dbReference type="InterPro" id="IPR004477">
    <property type="entry name" value="ComEC_N"/>
</dbReference>
<evidence type="ECO:0000259" key="7">
    <source>
        <dbReference type="Pfam" id="PF03772"/>
    </source>
</evidence>
<dbReference type="PANTHER" id="PTHR30619:SF1">
    <property type="entry name" value="RECOMBINATION PROTEIN 2"/>
    <property type="match status" value="1"/>
</dbReference>
<feature type="transmembrane region" description="Helical" evidence="6">
    <location>
        <begin position="256"/>
        <end position="277"/>
    </location>
</feature>
<feature type="domain" description="ComEC/Rec2-related protein" evidence="7">
    <location>
        <begin position="235"/>
        <end position="504"/>
    </location>
</feature>
<feature type="transmembrane region" description="Helical" evidence="6">
    <location>
        <begin position="335"/>
        <end position="354"/>
    </location>
</feature>